<dbReference type="GO" id="GO:0005886">
    <property type="term" value="C:plasma membrane"/>
    <property type="evidence" value="ECO:0007669"/>
    <property type="project" value="UniProtKB-SubCell"/>
</dbReference>
<dbReference type="OrthoDB" id="3181706at2"/>
<sequence>MRGPRDVSRETWRDIRAGLTDTWTVGLGLIPLGLAFGMLMVQSGYAWWWTPIFSLVICAGSMEFLAISLVAAGIGPVSATITGFMVNFRHIFYGLTFPRDSIPTAAGRAYSTYALTDESYAVASSHPPGSLSGVRVLTIQIFCQALWVIPGILGALLGQALPADILGMEFALTALFIVLAWESFDNNRDPFLPLLAGGLAVVTALVAPGNMLMVALVLYVLILVVRFRWEESRAFSSVGLPTRGGRSGLASDASDTEQAREAQRDGEGG</sequence>
<dbReference type="RefSeq" id="WP_082422209.1">
    <property type="nucleotide sequence ID" value="NZ_LKST01000002.1"/>
</dbReference>
<evidence type="ECO:0000313" key="10">
    <source>
        <dbReference type="EMBL" id="KQB84676.1"/>
    </source>
</evidence>
<dbReference type="PANTHER" id="PTHR34979">
    <property type="entry name" value="INNER MEMBRANE PROTEIN YGAZ"/>
    <property type="match status" value="1"/>
</dbReference>
<feature type="transmembrane region" description="Helical" evidence="9">
    <location>
        <begin position="196"/>
        <end position="225"/>
    </location>
</feature>
<evidence type="ECO:0000256" key="1">
    <source>
        <dbReference type="ARBA" id="ARBA00004651"/>
    </source>
</evidence>
<accession>A0A0Q0UDQ0</accession>
<proteinExistence type="inferred from homology"/>
<keyword evidence="4" id="KW-1003">Cell membrane</keyword>
<keyword evidence="7 9" id="KW-0472">Membrane</keyword>
<dbReference type="Proteomes" id="UP000050517">
    <property type="component" value="Unassembled WGS sequence"/>
</dbReference>
<evidence type="ECO:0000256" key="5">
    <source>
        <dbReference type="ARBA" id="ARBA00022692"/>
    </source>
</evidence>
<evidence type="ECO:0000256" key="9">
    <source>
        <dbReference type="SAM" id="Phobius"/>
    </source>
</evidence>
<dbReference type="STRING" id="1544416.Cocul_01487"/>
<dbReference type="InterPro" id="IPR011606">
    <property type="entry name" value="Brnchd-chn_aa_trnsp_permease"/>
</dbReference>
<protein>
    <submittedName>
        <fullName evidence="10">Inner membrane protein YgaZ</fullName>
    </submittedName>
</protein>
<keyword evidence="3" id="KW-0813">Transport</keyword>
<comment type="subcellular location">
    <subcellularLocation>
        <location evidence="1">Cell membrane</location>
        <topology evidence="1">Multi-pass membrane protein</topology>
    </subcellularLocation>
</comment>
<dbReference type="Pfam" id="PF03591">
    <property type="entry name" value="AzlC"/>
    <property type="match status" value="1"/>
</dbReference>
<feature type="transmembrane region" description="Helical" evidence="9">
    <location>
        <begin position="74"/>
        <end position="92"/>
    </location>
</feature>
<comment type="caution">
    <text evidence="10">The sequence shown here is derived from an EMBL/GenBank/DDBJ whole genome shotgun (WGS) entry which is preliminary data.</text>
</comment>
<gene>
    <name evidence="10" type="primary">ygaZ</name>
    <name evidence="10" type="ORF">Cocul_01487</name>
</gene>
<evidence type="ECO:0000256" key="3">
    <source>
        <dbReference type="ARBA" id="ARBA00022448"/>
    </source>
</evidence>
<feature type="region of interest" description="Disordered" evidence="8">
    <location>
        <begin position="241"/>
        <end position="269"/>
    </location>
</feature>
<evidence type="ECO:0000256" key="8">
    <source>
        <dbReference type="SAM" id="MobiDB-lite"/>
    </source>
</evidence>
<feature type="transmembrane region" description="Helical" evidence="9">
    <location>
        <begin position="165"/>
        <end position="184"/>
    </location>
</feature>
<feature type="transmembrane region" description="Helical" evidence="9">
    <location>
        <begin position="47"/>
        <end position="67"/>
    </location>
</feature>
<dbReference type="AlphaFoldDB" id="A0A0Q0UDQ0"/>
<feature type="compositionally biased region" description="Basic and acidic residues" evidence="8">
    <location>
        <begin position="257"/>
        <end position="269"/>
    </location>
</feature>
<reference evidence="10 11" key="1">
    <citation type="submission" date="2015-10" db="EMBL/GenBank/DDBJ databases">
        <title>Corynebacteirum lowii and Corynebacterium oculi species nova, derived from human clinical disease and and emended description of Corynebacterium mastiditis.</title>
        <authorList>
            <person name="Bernard K."/>
            <person name="Pacheco A.L."/>
            <person name="Mcdougall C."/>
            <person name="Burtx T."/>
            <person name="Weibe D."/>
            <person name="Tyler S."/>
            <person name="Olson A.B."/>
            <person name="Cnockaert M."/>
            <person name="Eguchi H."/>
            <person name="Kuwahara T."/>
            <person name="Nakayama-Imaohji H."/>
            <person name="Boudewijins M."/>
            <person name="Van Hoecke F."/>
            <person name="Bernier A.-M."/>
            <person name="Vandamme P."/>
        </authorList>
    </citation>
    <scope>NUCLEOTIDE SEQUENCE [LARGE SCALE GENOMIC DNA]</scope>
    <source>
        <strain evidence="10 11">NML 130210</strain>
    </source>
</reference>
<feature type="transmembrane region" description="Helical" evidence="9">
    <location>
        <begin position="137"/>
        <end position="158"/>
    </location>
</feature>
<evidence type="ECO:0000256" key="6">
    <source>
        <dbReference type="ARBA" id="ARBA00022989"/>
    </source>
</evidence>
<keyword evidence="11" id="KW-1185">Reference proteome</keyword>
<feature type="transmembrane region" description="Helical" evidence="9">
    <location>
        <begin position="21"/>
        <end position="41"/>
    </location>
</feature>
<dbReference type="EMBL" id="LKST01000002">
    <property type="protein sequence ID" value="KQB84676.1"/>
    <property type="molecule type" value="Genomic_DNA"/>
</dbReference>
<keyword evidence="6 9" id="KW-1133">Transmembrane helix</keyword>
<keyword evidence="5 9" id="KW-0812">Transmembrane</keyword>
<evidence type="ECO:0000256" key="2">
    <source>
        <dbReference type="ARBA" id="ARBA00010735"/>
    </source>
</evidence>
<dbReference type="GO" id="GO:1903785">
    <property type="term" value="P:L-valine transmembrane transport"/>
    <property type="evidence" value="ECO:0007669"/>
    <property type="project" value="TreeGrafter"/>
</dbReference>
<evidence type="ECO:0000256" key="4">
    <source>
        <dbReference type="ARBA" id="ARBA00022475"/>
    </source>
</evidence>
<dbReference type="PATRIC" id="fig|1544416.3.peg.1491"/>
<organism evidence="10 11">
    <name type="scientific">Corynebacterium oculi</name>
    <dbReference type="NCBI Taxonomy" id="1544416"/>
    <lineage>
        <taxon>Bacteria</taxon>
        <taxon>Bacillati</taxon>
        <taxon>Actinomycetota</taxon>
        <taxon>Actinomycetes</taxon>
        <taxon>Mycobacteriales</taxon>
        <taxon>Corynebacteriaceae</taxon>
        <taxon>Corynebacterium</taxon>
    </lineage>
</organism>
<evidence type="ECO:0000313" key="11">
    <source>
        <dbReference type="Proteomes" id="UP000050517"/>
    </source>
</evidence>
<dbReference type="PANTHER" id="PTHR34979:SF1">
    <property type="entry name" value="INNER MEMBRANE PROTEIN YGAZ"/>
    <property type="match status" value="1"/>
</dbReference>
<evidence type="ECO:0000256" key="7">
    <source>
        <dbReference type="ARBA" id="ARBA00023136"/>
    </source>
</evidence>
<comment type="similarity">
    <text evidence="2">Belongs to the AzlC family.</text>
</comment>
<name>A0A0Q0UDQ0_9CORY</name>